<keyword evidence="5" id="KW-0375">Hydrogen ion transport</keyword>
<evidence type="ECO:0000256" key="9">
    <source>
        <dbReference type="ARBA" id="ARBA00023310"/>
    </source>
</evidence>
<dbReference type="InterPro" id="IPR000131">
    <property type="entry name" value="ATP_synth_F1_gsu"/>
</dbReference>
<sequence length="293" mass="33884">MIDVKTEIQELGSFKEIAQTYQEVAALRMRKIKDFVLKNREFLSGLATVYARVKLSYDEGLKEFLLSQGIKSEEQQQEYIDKMNFTVKNGRDALIFISANTGLYGDIIAKVFDYFCKHIDTKSDIIIVGRVGKILFEQRYPEKKYTYYELSDRAPEPQIVNQMMDVLSPYDHILVFHGKYKDILDQVPSQTSVSGDRLSLEVKEDLKRINCIFEPNIEEVFNFFEKEIKTTLFDQALYESSLSKFTSRMVSLDSATSNVTEKLSKLVLQRDILKHRRADKEKNTVLSSVVFGV</sequence>
<comment type="caution">
    <text evidence="10">The sequence shown here is derived from an EMBL/GenBank/DDBJ whole genome shotgun (WGS) entry which is preliminary data.</text>
</comment>
<dbReference type="AlphaFoldDB" id="A0A7C1HDJ7"/>
<keyword evidence="4" id="KW-0813">Transport</keyword>
<keyword evidence="6" id="KW-0406">Ion transport</keyword>
<comment type="function">
    <text evidence="1">Produces ATP from ADP in the presence of a proton gradient across the membrane. The gamma chain is believed to be important in regulating ATPase activity and the flow of protons through the CF(0) complex.</text>
</comment>
<evidence type="ECO:0000256" key="4">
    <source>
        <dbReference type="ARBA" id="ARBA00022448"/>
    </source>
</evidence>
<evidence type="ECO:0000256" key="3">
    <source>
        <dbReference type="ARBA" id="ARBA00007681"/>
    </source>
</evidence>
<dbReference type="PRINTS" id="PR00126">
    <property type="entry name" value="ATPASEGAMMA"/>
</dbReference>
<dbReference type="Proteomes" id="UP000886066">
    <property type="component" value="Unassembled WGS sequence"/>
</dbReference>
<comment type="similarity">
    <text evidence="3">Belongs to the ATPase gamma chain family.</text>
</comment>
<accession>A0A7C1HDJ7</accession>
<dbReference type="EMBL" id="DSDM01000046">
    <property type="protein sequence ID" value="HDQ88673.1"/>
    <property type="molecule type" value="Genomic_DNA"/>
</dbReference>
<evidence type="ECO:0000256" key="2">
    <source>
        <dbReference type="ARBA" id="ARBA00004170"/>
    </source>
</evidence>
<evidence type="ECO:0000256" key="7">
    <source>
        <dbReference type="ARBA" id="ARBA00023136"/>
    </source>
</evidence>
<evidence type="ECO:0000256" key="6">
    <source>
        <dbReference type="ARBA" id="ARBA00023065"/>
    </source>
</evidence>
<comment type="subcellular location">
    <subcellularLocation>
        <location evidence="2">Membrane</location>
        <topology evidence="2">Peripheral membrane protein</topology>
    </subcellularLocation>
</comment>
<keyword evidence="8" id="KW-0139">CF(1)</keyword>
<protein>
    <submittedName>
        <fullName evidence="10">F0F1 ATP synthase subunit gamma</fullName>
    </submittedName>
</protein>
<organism evidence="10">
    <name type="scientific">candidate division WWE3 bacterium</name>
    <dbReference type="NCBI Taxonomy" id="2053526"/>
    <lineage>
        <taxon>Bacteria</taxon>
        <taxon>Katanobacteria</taxon>
    </lineage>
</organism>
<keyword evidence="9" id="KW-0066">ATP synthesis</keyword>
<dbReference type="Gene3D" id="3.40.1380.10">
    <property type="match status" value="1"/>
</dbReference>
<evidence type="ECO:0000256" key="5">
    <source>
        <dbReference type="ARBA" id="ARBA00022781"/>
    </source>
</evidence>
<evidence type="ECO:0000256" key="8">
    <source>
        <dbReference type="ARBA" id="ARBA00023196"/>
    </source>
</evidence>
<dbReference type="GO" id="GO:0045259">
    <property type="term" value="C:proton-transporting ATP synthase complex"/>
    <property type="evidence" value="ECO:0007669"/>
    <property type="project" value="UniProtKB-KW"/>
</dbReference>
<dbReference type="Pfam" id="PF00231">
    <property type="entry name" value="ATP-synt"/>
    <property type="match status" value="1"/>
</dbReference>
<dbReference type="GO" id="GO:0046933">
    <property type="term" value="F:proton-transporting ATP synthase activity, rotational mechanism"/>
    <property type="evidence" value="ECO:0007669"/>
    <property type="project" value="InterPro"/>
</dbReference>
<proteinExistence type="inferred from homology"/>
<reference evidence="10" key="1">
    <citation type="journal article" date="2020" name="mSystems">
        <title>Genome- and Community-Level Interaction Insights into Carbon Utilization and Element Cycling Functions of Hydrothermarchaeota in Hydrothermal Sediment.</title>
        <authorList>
            <person name="Zhou Z."/>
            <person name="Liu Y."/>
            <person name="Xu W."/>
            <person name="Pan J."/>
            <person name="Luo Z.H."/>
            <person name="Li M."/>
        </authorList>
    </citation>
    <scope>NUCLEOTIDE SEQUENCE [LARGE SCALE GENOMIC DNA]</scope>
    <source>
        <strain evidence="10">SpSt-1219</strain>
    </source>
</reference>
<dbReference type="SUPFAM" id="SSF52943">
    <property type="entry name" value="ATP synthase (F1-ATPase), gamma subunit"/>
    <property type="match status" value="1"/>
</dbReference>
<dbReference type="InterPro" id="IPR035968">
    <property type="entry name" value="ATP_synth_F1_ATPase_gsu"/>
</dbReference>
<keyword evidence="7" id="KW-0472">Membrane</keyword>
<gene>
    <name evidence="10" type="ORF">ENN92_00800</name>
</gene>
<name>A0A7C1HDJ7_UNCKA</name>
<evidence type="ECO:0000313" key="10">
    <source>
        <dbReference type="EMBL" id="HDQ88673.1"/>
    </source>
</evidence>
<evidence type="ECO:0000256" key="1">
    <source>
        <dbReference type="ARBA" id="ARBA00003456"/>
    </source>
</evidence>